<proteinExistence type="predicted"/>
<feature type="transmembrane region" description="Helical" evidence="5">
    <location>
        <begin position="35"/>
        <end position="55"/>
    </location>
</feature>
<feature type="transmembrane region" description="Helical" evidence="5">
    <location>
        <begin position="192"/>
        <end position="209"/>
    </location>
</feature>
<organism evidence="7 8">
    <name type="scientific">[Roseibacterium] beibuensis</name>
    <dbReference type="NCBI Taxonomy" id="1193142"/>
    <lineage>
        <taxon>Bacteria</taxon>
        <taxon>Pseudomonadati</taxon>
        <taxon>Pseudomonadota</taxon>
        <taxon>Alphaproteobacteria</taxon>
        <taxon>Rhodobacterales</taxon>
        <taxon>Roseobacteraceae</taxon>
        <taxon>Roseicyclus</taxon>
    </lineage>
</organism>
<reference evidence="8" key="1">
    <citation type="journal article" date="2019" name="Int. J. Syst. Evol. Microbiol.">
        <title>The Global Catalogue of Microorganisms (GCM) 10K type strain sequencing project: providing services to taxonomists for standard genome sequencing and annotation.</title>
        <authorList>
            <consortium name="The Broad Institute Genomics Platform"/>
            <consortium name="The Broad Institute Genome Sequencing Center for Infectious Disease"/>
            <person name="Wu L."/>
            <person name="Ma J."/>
        </authorList>
    </citation>
    <scope>NUCLEOTIDE SEQUENCE [LARGE SCALE GENOMIC DNA]</scope>
    <source>
        <strain evidence="8">JCM 18015</strain>
    </source>
</reference>
<gene>
    <name evidence="7" type="primary">hfsI</name>
    <name evidence="7" type="ORF">GCM10023209_23860</name>
</gene>
<keyword evidence="4 5" id="KW-0472">Membrane</keyword>
<feature type="transmembrane region" description="Helical" evidence="5">
    <location>
        <begin position="366"/>
        <end position="386"/>
    </location>
</feature>
<evidence type="ECO:0000313" key="7">
    <source>
        <dbReference type="EMBL" id="GAA5075658.1"/>
    </source>
</evidence>
<evidence type="ECO:0000256" key="4">
    <source>
        <dbReference type="ARBA" id="ARBA00023136"/>
    </source>
</evidence>
<evidence type="ECO:0000313" key="8">
    <source>
        <dbReference type="Proteomes" id="UP001499910"/>
    </source>
</evidence>
<name>A0ABP9LCS0_9RHOB</name>
<feature type="transmembrane region" description="Helical" evidence="5">
    <location>
        <begin position="117"/>
        <end position="138"/>
    </location>
</feature>
<evidence type="ECO:0000259" key="6">
    <source>
        <dbReference type="Pfam" id="PF04932"/>
    </source>
</evidence>
<keyword evidence="2 5" id="KW-0812">Transmembrane</keyword>
<comment type="caution">
    <text evidence="7">The sequence shown here is derived from an EMBL/GenBank/DDBJ whole genome shotgun (WGS) entry which is preliminary data.</text>
</comment>
<keyword evidence="8" id="KW-1185">Reference proteome</keyword>
<dbReference type="Pfam" id="PF04932">
    <property type="entry name" value="Wzy_C"/>
    <property type="match status" value="1"/>
</dbReference>
<keyword evidence="3 5" id="KW-1133">Transmembrane helix</keyword>
<feature type="domain" description="O-antigen ligase-related" evidence="6">
    <location>
        <begin position="201"/>
        <end position="340"/>
    </location>
</feature>
<dbReference type="RefSeq" id="WP_259548807.1">
    <property type="nucleotide sequence ID" value="NZ_JANXIR010000003.1"/>
</dbReference>
<evidence type="ECO:0000256" key="1">
    <source>
        <dbReference type="ARBA" id="ARBA00004141"/>
    </source>
</evidence>
<sequence>MKNPLRTMEYAIAMFGLFFMSGSLTSTLTPEGSETAPMVQILGASLGLFGGIALLTIKGSIARIFTVYWASILPVLFALATLAWTAAPDLTLRRVGSLGLTTAFAFWLAFRFSPKQLFHLVVMASAVIVLANFANILLNPAKGIHQAYDELAAHHAGSWRGLFGHKNDFGRVISLTASILILGFVFGTGGRYGRWLILPIFAIAGLMVLRSNSSQAVLLAATVPVGIALLLAMRRMSPAGRSLLILMALPVAVTSAVSAQLIFEYTLHLLGRDATLTGRTVIWEGVIVALGGTSVAGGGYGAGWIIIGPRLTALTGADVGHAHNGFLDLLVDVGYIGVGLTLFFMAWLGAKAFGNLMRDAKPELSALALTLVLFSLIGNVAGSFLLEHNSIYWVLLVAAFAKLRDAPDGELLTHRFATHPYPYPSRYPSMIYRSNVHEN</sequence>
<evidence type="ECO:0000256" key="3">
    <source>
        <dbReference type="ARBA" id="ARBA00022989"/>
    </source>
</evidence>
<accession>A0ABP9LCS0</accession>
<feature type="transmembrane region" description="Helical" evidence="5">
    <location>
        <begin position="244"/>
        <end position="263"/>
    </location>
</feature>
<evidence type="ECO:0000256" key="5">
    <source>
        <dbReference type="SAM" id="Phobius"/>
    </source>
</evidence>
<dbReference type="PANTHER" id="PTHR37422:SF13">
    <property type="entry name" value="LIPOPOLYSACCHARIDE BIOSYNTHESIS PROTEIN PA4999-RELATED"/>
    <property type="match status" value="1"/>
</dbReference>
<dbReference type="InterPro" id="IPR007016">
    <property type="entry name" value="O-antigen_ligase-rel_domated"/>
</dbReference>
<feature type="transmembrane region" description="Helical" evidence="5">
    <location>
        <begin position="333"/>
        <end position="354"/>
    </location>
</feature>
<dbReference type="InterPro" id="IPR051533">
    <property type="entry name" value="WaaL-like"/>
</dbReference>
<feature type="transmembrane region" description="Helical" evidence="5">
    <location>
        <begin position="215"/>
        <end position="232"/>
    </location>
</feature>
<dbReference type="Proteomes" id="UP001499910">
    <property type="component" value="Unassembled WGS sequence"/>
</dbReference>
<dbReference type="PANTHER" id="PTHR37422">
    <property type="entry name" value="TEICHURONIC ACID BIOSYNTHESIS PROTEIN TUAE"/>
    <property type="match status" value="1"/>
</dbReference>
<feature type="transmembrane region" description="Helical" evidence="5">
    <location>
        <begin position="67"/>
        <end position="86"/>
    </location>
</feature>
<protein>
    <submittedName>
        <fullName evidence="7">Polysaccharide biosynthesis protein HfsI</fullName>
    </submittedName>
</protein>
<feature type="transmembrane region" description="Helical" evidence="5">
    <location>
        <begin position="169"/>
        <end position="187"/>
    </location>
</feature>
<comment type="subcellular location">
    <subcellularLocation>
        <location evidence="1">Membrane</location>
        <topology evidence="1">Multi-pass membrane protein</topology>
    </subcellularLocation>
</comment>
<dbReference type="EMBL" id="BAABHW010000003">
    <property type="protein sequence ID" value="GAA5075658.1"/>
    <property type="molecule type" value="Genomic_DNA"/>
</dbReference>
<evidence type="ECO:0000256" key="2">
    <source>
        <dbReference type="ARBA" id="ARBA00022692"/>
    </source>
</evidence>